<evidence type="ECO:0000259" key="1">
    <source>
        <dbReference type="Pfam" id="PF01738"/>
    </source>
</evidence>
<feature type="domain" description="Dienelactone hydrolase" evidence="1">
    <location>
        <begin position="39"/>
        <end position="253"/>
    </location>
</feature>
<keyword evidence="2" id="KW-0378">Hydrolase</keyword>
<dbReference type="Pfam" id="PF01738">
    <property type="entry name" value="DLH"/>
    <property type="match status" value="1"/>
</dbReference>
<organism evidence="2 3">
    <name type="scientific">Candidatus Paraluminiphilus aquimaris</name>
    <dbReference type="NCBI Taxonomy" id="2518994"/>
    <lineage>
        <taxon>Bacteria</taxon>
        <taxon>Pseudomonadati</taxon>
        <taxon>Pseudomonadota</taxon>
        <taxon>Gammaproteobacteria</taxon>
        <taxon>Cellvibrionales</taxon>
        <taxon>Halieaceae</taxon>
        <taxon>Candidatus Paraluminiphilus</taxon>
    </lineage>
</organism>
<proteinExistence type="predicted"/>
<protein>
    <submittedName>
        <fullName evidence="2">Dienelactone hydrolase</fullName>
    </submittedName>
</protein>
<reference evidence="2 3" key="1">
    <citation type="submission" date="2019-02" db="EMBL/GenBank/DDBJ databases">
        <title>Halieaceae_genomes.</title>
        <authorList>
            <person name="Li S.-H."/>
        </authorList>
    </citation>
    <scope>NUCLEOTIDE SEQUENCE [LARGE SCALE GENOMIC DNA]</scope>
    <source>
        <strain evidence="2 3">JH123</strain>
    </source>
</reference>
<dbReference type="InterPro" id="IPR029058">
    <property type="entry name" value="AB_hydrolase_fold"/>
</dbReference>
<dbReference type="InterPro" id="IPR002925">
    <property type="entry name" value="Dienelactn_hydro"/>
</dbReference>
<dbReference type="SUPFAM" id="SSF53474">
    <property type="entry name" value="alpha/beta-Hydrolases"/>
    <property type="match status" value="1"/>
</dbReference>
<keyword evidence="3" id="KW-1185">Reference proteome</keyword>
<dbReference type="EMBL" id="CP036501">
    <property type="protein sequence ID" value="UZP75262.1"/>
    <property type="molecule type" value="Genomic_DNA"/>
</dbReference>
<accession>A0ABY6Q9B5</accession>
<dbReference type="GO" id="GO:0016787">
    <property type="term" value="F:hydrolase activity"/>
    <property type="evidence" value="ECO:0007669"/>
    <property type="project" value="UniProtKB-KW"/>
</dbReference>
<dbReference type="Proteomes" id="UP001317963">
    <property type="component" value="Chromosome"/>
</dbReference>
<dbReference type="RefSeq" id="WP_279241744.1">
    <property type="nucleotide sequence ID" value="NZ_CP036501.1"/>
</dbReference>
<dbReference type="Gene3D" id="3.40.50.1820">
    <property type="entry name" value="alpha/beta hydrolase"/>
    <property type="match status" value="1"/>
</dbReference>
<sequence length="262" mass="28641">MTKRATQLSAYQKASFSAQTREGRSLSHDVYSRGLGAPIVLIQELPGIGQETLSLADKLVDAGHEVVMPHLFGPLGKISIGGNLARVMCMRKEFRLMATDASSPVADWLRLLCRQVRDTRGVDGVGVIGMCLTGNFAITLIGDDSVLAAVASQPAMPFFKQGALHMSPQEIASSRDALEAKGPMRVLRFEDDPLSTVEKSECIHRTFNDDAHERVKEIVLPGKGHSVLTLDFVDEAGHPTYEALQRVLNYFGEKLRAPLRQS</sequence>
<evidence type="ECO:0000313" key="3">
    <source>
        <dbReference type="Proteomes" id="UP001317963"/>
    </source>
</evidence>
<evidence type="ECO:0000313" key="2">
    <source>
        <dbReference type="EMBL" id="UZP75262.1"/>
    </source>
</evidence>
<gene>
    <name evidence="2" type="ORF">E0F26_11170</name>
</gene>
<name>A0ABY6Q9B5_9GAMM</name>